<evidence type="ECO:0000313" key="5">
    <source>
        <dbReference type="Proteomes" id="UP000823775"/>
    </source>
</evidence>
<proteinExistence type="inferred from homology"/>
<dbReference type="InterPro" id="IPR002885">
    <property type="entry name" value="PPR_rpt"/>
</dbReference>
<dbReference type="PANTHER" id="PTHR47941">
    <property type="entry name" value="PENTATRICOPEPTIDE REPEAT-CONTAINING PROTEIN 3, MITOCHONDRIAL"/>
    <property type="match status" value="1"/>
</dbReference>
<evidence type="ECO:0000256" key="1">
    <source>
        <dbReference type="ARBA" id="ARBA00007626"/>
    </source>
</evidence>
<accession>A0ABS8RU37</accession>
<evidence type="ECO:0000256" key="2">
    <source>
        <dbReference type="ARBA" id="ARBA00022737"/>
    </source>
</evidence>
<evidence type="ECO:0000313" key="4">
    <source>
        <dbReference type="EMBL" id="MCD7450291.1"/>
    </source>
</evidence>
<feature type="repeat" description="PPR" evidence="3">
    <location>
        <begin position="79"/>
        <end position="113"/>
    </location>
</feature>
<evidence type="ECO:0008006" key="6">
    <source>
        <dbReference type="Google" id="ProtNLM"/>
    </source>
</evidence>
<dbReference type="PROSITE" id="PS51375">
    <property type="entry name" value="PPR"/>
    <property type="match status" value="2"/>
</dbReference>
<comment type="similarity">
    <text evidence="1">Belongs to the PPR family. P subfamily.</text>
</comment>
<sequence>MGQIGCEPTIHTYNCFEGLCFLGRVEEAYELLLNIKKSKKKPDLYTYTAVMDGFLVRWVGPVRHWNCLKKLVEMGLTPNVVSYNTLVYRYFKEGRPLDGIGLLRKMKEENCVPDRITYSTLLHGLLKWGEIGAALSIYQEMLNLNLGWMGESKIKIDPIGYELVIGAFVVARSWIKL</sequence>
<dbReference type="EMBL" id="JACEIK010000124">
    <property type="protein sequence ID" value="MCD7450291.1"/>
    <property type="molecule type" value="Genomic_DNA"/>
</dbReference>
<dbReference type="NCBIfam" id="TIGR00756">
    <property type="entry name" value="PPR"/>
    <property type="match status" value="2"/>
</dbReference>
<dbReference type="InterPro" id="IPR011990">
    <property type="entry name" value="TPR-like_helical_dom_sf"/>
</dbReference>
<protein>
    <recommendedName>
        <fullName evidence="6">Pentatricopeptide repeat-containing protein</fullName>
    </recommendedName>
</protein>
<evidence type="ECO:0000256" key="3">
    <source>
        <dbReference type="PROSITE-ProRule" id="PRU00708"/>
    </source>
</evidence>
<name>A0ABS8RU37_DATST</name>
<dbReference type="Proteomes" id="UP000823775">
    <property type="component" value="Unassembled WGS sequence"/>
</dbReference>
<organism evidence="4 5">
    <name type="scientific">Datura stramonium</name>
    <name type="common">Jimsonweed</name>
    <name type="synonym">Common thornapple</name>
    <dbReference type="NCBI Taxonomy" id="4076"/>
    <lineage>
        <taxon>Eukaryota</taxon>
        <taxon>Viridiplantae</taxon>
        <taxon>Streptophyta</taxon>
        <taxon>Embryophyta</taxon>
        <taxon>Tracheophyta</taxon>
        <taxon>Spermatophyta</taxon>
        <taxon>Magnoliopsida</taxon>
        <taxon>eudicotyledons</taxon>
        <taxon>Gunneridae</taxon>
        <taxon>Pentapetalae</taxon>
        <taxon>asterids</taxon>
        <taxon>lamiids</taxon>
        <taxon>Solanales</taxon>
        <taxon>Solanaceae</taxon>
        <taxon>Solanoideae</taxon>
        <taxon>Datureae</taxon>
        <taxon>Datura</taxon>
    </lineage>
</organism>
<comment type="caution">
    <text evidence="4">The sequence shown here is derived from an EMBL/GenBank/DDBJ whole genome shotgun (WGS) entry which is preliminary data.</text>
</comment>
<reference evidence="4 5" key="1">
    <citation type="journal article" date="2021" name="BMC Genomics">
        <title>Datura genome reveals duplications of psychoactive alkaloid biosynthetic genes and high mutation rate following tissue culture.</title>
        <authorList>
            <person name="Rajewski A."/>
            <person name="Carter-House D."/>
            <person name="Stajich J."/>
            <person name="Litt A."/>
        </authorList>
    </citation>
    <scope>NUCLEOTIDE SEQUENCE [LARGE SCALE GENOMIC DNA]</scope>
    <source>
        <strain evidence="4">AR-01</strain>
    </source>
</reference>
<dbReference type="Gene3D" id="1.25.40.10">
    <property type="entry name" value="Tetratricopeptide repeat domain"/>
    <property type="match status" value="2"/>
</dbReference>
<gene>
    <name evidence="4" type="ORF">HAX54_005012</name>
</gene>
<keyword evidence="2" id="KW-0677">Repeat</keyword>
<keyword evidence="5" id="KW-1185">Reference proteome</keyword>
<dbReference type="Pfam" id="PF13041">
    <property type="entry name" value="PPR_2"/>
    <property type="match status" value="2"/>
</dbReference>
<feature type="repeat" description="PPR" evidence="3">
    <location>
        <begin position="114"/>
        <end position="148"/>
    </location>
</feature>